<dbReference type="SUPFAM" id="SSF51569">
    <property type="entry name" value="Aldolase"/>
    <property type="match status" value="1"/>
</dbReference>
<dbReference type="Gene3D" id="3.20.20.70">
    <property type="entry name" value="Aldolase class I"/>
    <property type="match status" value="2"/>
</dbReference>
<organism evidence="2">
    <name type="scientific">marine sediment metagenome</name>
    <dbReference type="NCBI Taxonomy" id="412755"/>
    <lineage>
        <taxon>unclassified sequences</taxon>
        <taxon>metagenomes</taxon>
        <taxon>ecological metagenomes</taxon>
    </lineage>
</organism>
<evidence type="ECO:0000313" key="2">
    <source>
        <dbReference type="EMBL" id="KKN75735.1"/>
    </source>
</evidence>
<dbReference type="AlphaFoldDB" id="A0A0F9T350"/>
<reference evidence="2" key="1">
    <citation type="journal article" date="2015" name="Nature">
        <title>Complex archaea that bridge the gap between prokaryotes and eukaryotes.</title>
        <authorList>
            <person name="Spang A."/>
            <person name="Saw J.H."/>
            <person name="Jorgensen S.L."/>
            <person name="Zaremba-Niedzwiedzka K."/>
            <person name="Martijn J."/>
            <person name="Lind A.E."/>
            <person name="van Eijk R."/>
            <person name="Schleper C."/>
            <person name="Guy L."/>
            <person name="Ettema T.J."/>
        </authorList>
    </citation>
    <scope>NUCLEOTIDE SEQUENCE</scope>
</reference>
<proteinExistence type="predicted"/>
<sequence length="264" mass="29248">MGRKLISKNLKETTFEDSVIVPTLTPFDEHGMVMMRAVTDQARRLSLIDGILGIAVNTTLRERQSLCLSERLDVLRHTRDGLDLSQLVLACVDELSGHVEDEIAGCFKAGADAVITFPIHWQDGLEACAFDPHVAKLTELTEQLPLPIIVALGKGQTHISSEKPEITTLTSYIAPHEVTALCNYSRDGRFHDARAVHNRLSPLASLLTSHDQNTRELIYREIAHNRGLLASTNARGITKPLPIDLCARVHKTLDEIALKPISWI</sequence>
<accession>A0A0F9T350</accession>
<dbReference type="PANTHER" id="PTHR12128">
    <property type="entry name" value="DIHYDRODIPICOLINATE SYNTHASE"/>
    <property type="match status" value="1"/>
</dbReference>
<dbReference type="InterPro" id="IPR013785">
    <property type="entry name" value="Aldolase_TIM"/>
</dbReference>
<dbReference type="EMBL" id="LAZR01000304">
    <property type="protein sequence ID" value="KKN75735.1"/>
    <property type="molecule type" value="Genomic_DNA"/>
</dbReference>
<gene>
    <name evidence="2" type="ORF">LCGC14_0377330</name>
</gene>
<keyword evidence="1" id="KW-0456">Lyase</keyword>
<comment type="caution">
    <text evidence="2">The sequence shown here is derived from an EMBL/GenBank/DDBJ whole genome shotgun (WGS) entry which is preliminary data.</text>
</comment>
<protein>
    <recommendedName>
        <fullName evidence="3">Dihydrodipicolinate synthase family protein</fullName>
    </recommendedName>
</protein>
<evidence type="ECO:0000256" key="1">
    <source>
        <dbReference type="ARBA" id="ARBA00023239"/>
    </source>
</evidence>
<name>A0A0F9T350_9ZZZZ</name>
<dbReference type="GO" id="GO:0008840">
    <property type="term" value="F:4-hydroxy-tetrahydrodipicolinate synthase activity"/>
    <property type="evidence" value="ECO:0007669"/>
    <property type="project" value="TreeGrafter"/>
</dbReference>
<dbReference type="InterPro" id="IPR002220">
    <property type="entry name" value="DapA-like"/>
</dbReference>
<evidence type="ECO:0008006" key="3">
    <source>
        <dbReference type="Google" id="ProtNLM"/>
    </source>
</evidence>
<dbReference type="PANTHER" id="PTHR12128:SF66">
    <property type="entry name" value="4-HYDROXY-2-OXOGLUTARATE ALDOLASE, MITOCHONDRIAL"/>
    <property type="match status" value="1"/>
</dbReference>